<comment type="caution">
    <text evidence="1">The sequence shown here is derived from an EMBL/GenBank/DDBJ whole genome shotgun (WGS) entry which is preliminary data.</text>
</comment>
<dbReference type="EMBL" id="PHHC01000080">
    <property type="protein sequence ID" value="PPE03881.1"/>
    <property type="molecule type" value="Genomic_DNA"/>
</dbReference>
<proteinExistence type="predicted"/>
<name>A0A2S5R979_9PROT</name>
<protein>
    <submittedName>
        <fullName evidence="1">Uncharacterized protein</fullName>
    </submittedName>
</protein>
<sequence>MLSYIRGHWALHWLVQRSFGEDQRRIRKENAPHAIGNNQAYSSEQAHVPGQSIKRFRKMGWGWSDDILSRILKQNFS</sequence>
<dbReference type="Proteomes" id="UP000239425">
    <property type="component" value="Unassembled WGS sequence"/>
</dbReference>
<evidence type="ECO:0000313" key="1">
    <source>
        <dbReference type="EMBL" id="PPE03881.1"/>
    </source>
</evidence>
<organism evidence="1 2">
    <name type="scientific">Holospora curviuscula</name>
    <dbReference type="NCBI Taxonomy" id="1082868"/>
    <lineage>
        <taxon>Bacteria</taxon>
        <taxon>Pseudomonadati</taxon>
        <taxon>Pseudomonadota</taxon>
        <taxon>Alphaproteobacteria</taxon>
        <taxon>Holosporales</taxon>
        <taxon>Holosporaceae</taxon>
        <taxon>Holospora</taxon>
    </lineage>
</organism>
<dbReference type="AlphaFoldDB" id="A0A2S5R979"/>
<accession>A0A2S5R979</accession>
<gene>
    <name evidence="1" type="ORF">HCUR_00660</name>
</gene>
<keyword evidence="2" id="KW-1185">Reference proteome</keyword>
<reference evidence="1 2" key="1">
    <citation type="submission" date="2017-11" db="EMBL/GenBank/DDBJ databases">
        <title>Comparative genomic analysis of Holospora spp., intranuclear symbionts of paramecia.</title>
        <authorList>
            <person name="Garushyants S.K."/>
            <person name="Beliavskaya A."/>
            <person name="Malko D.B."/>
            <person name="Logacheva M.D."/>
            <person name="Rautian M.S."/>
            <person name="Gelfand M.S."/>
        </authorList>
    </citation>
    <scope>NUCLEOTIDE SEQUENCE [LARGE SCALE GENOMIC DNA]</scope>
    <source>
        <strain evidence="2">02AZ16</strain>
    </source>
</reference>
<evidence type="ECO:0000313" key="2">
    <source>
        <dbReference type="Proteomes" id="UP000239425"/>
    </source>
</evidence>